<accession>A0A858SWV0</accession>
<dbReference type="SUPFAM" id="SSF47413">
    <property type="entry name" value="lambda repressor-like DNA-binding domains"/>
    <property type="match status" value="1"/>
</dbReference>
<evidence type="ECO:0000259" key="1">
    <source>
        <dbReference type="PROSITE" id="PS50943"/>
    </source>
</evidence>
<proteinExistence type="predicted"/>
<dbReference type="InterPro" id="IPR010982">
    <property type="entry name" value="Lambda_DNA-bd_dom_sf"/>
</dbReference>
<dbReference type="Gene3D" id="1.10.260.40">
    <property type="entry name" value="lambda repressor-like DNA-binding domains"/>
    <property type="match status" value="1"/>
</dbReference>
<dbReference type="RefSeq" id="WP_169641322.1">
    <property type="nucleotide sequence ID" value="NZ_CP048788.1"/>
</dbReference>
<dbReference type="InterPro" id="IPR001387">
    <property type="entry name" value="Cro/C1-type_HTH"/>
</dbReference>
<gene>
    <name evidence="2" type="ORF">G3256_13465</name>
</gene>
<name>A0A858SWV0_9RHOB</name>
<sequence>MDDVHDWYGPETATFGDRVAAARETAGMSQSELARRLGVKVASLRAWEDDLSEPRANRLSMMAGLLNVSIMWLINGEGAGLEAPAGEADLPSSSHELLNEIREIRADMSARVEQLGRLEKKLRLTLMAEVHDGAA</sequence>
<dbReference type="Proteomes" id="UP000503308">
    <property type="component" value="Chromosome"/>
</dbReference>
<reference evidence="2 3" key="1">
    <citation type="submission" date="2020-02" db="EMBL/GenBank/DDBJ databases">
        <title>Genome sequence of Roseobacter ponti.</title>
        <authorList>
            <person name="Hollensteiner J."/>
            <person name="Schneider D."/>
            <person name="Poehlein A."/>
            <person name="Daniel R."/>
        </authorList>
    </citation>
    <scope>NUCLEOTIDE SEQUENCE [LARGE SCALE GENOMIC DNA]</scope>
    <source>
        <strain evidence="2 3">DSM 106830</strain>
    </source>
</reference>
<dbReference type="SMART" id="SM00530">
    <property type="entry name" value="HTH_XRE"/>
    <property type="match status" value="1"/>
</dbReference>
<feature type="domain" description="HTH cro/C1-type" evidence="1">
    <location>
        <begin position="19"/>
        <end position="73"/>
    </location>
</feature>
<dbReference type="PROSITE" id="PS50943">
    <property type="entry name" value="HTH_CROC1"/>
    <property type="match status" value="1"/>
</dbReference>
<dbReference type="KEGG" id="rpon:G3256_13465"/>
<dbReference type="CDD" id="cd00093">
    <property type="entry name" value="HTH_XRE"/>
    <property type="match status" value="1"/>
</dbReference>
<dbReference type="EMBL" id="CP048788">
    <property type="protein sequence ID" value="QJF52103.1"/>
    <property type="molecule type" value="Genomic_DNA"/>
</dbReference>
<dbReference type="GO" id="GO:0003677">
    <property type="term" value="F:DNA binding"/>
    <property type="evidence" value="ECO:0007669"/>
    <property type="project" value="InterPro"/>
</dbReference>
<evidence type="ECO:0000313" key="2">
    <source>
        <dbReference type="EMBL" id="QJF52103.1"/>
    </source>
</evidence>
<organism evidence="2 3">
    <name type="scientific">Roseobacter ponti</name>
    <dbReference type="NCBI Taxonomy" id="1891787"/>
    <lineage>
        <taxon>Bacteria</taxon>
        <taxon>Pseudomonadati</taxon>
        <taxon>Pseudomonadota</taxon>
        <taxon>Alphaproteobacteria</taxon>
        <taxon>Rhodobacterales</taxon>
        <taxon>Roseobacteraceae</taxon>
        <taxon>Roseobacter</taxon>
    </lineage>
</organism>
<protein>
    <submittedName>
        <fullName evidence="2">Helix-turn-helix domain-containing protein</fullName>
    </submittedName>
</protein>
<dbReference type="AlphaFoldDB" id="A0A858SWV0"/>
<dbReference type="Pfam" id="PF01381">
    <property type="entry name" value="HTH_3"/>
    <property type="match status" value="1"/>
</dbReference>
<keyword evidence="3" id="KW-1185">Reference proteome</keyword>
<evidence type="ECO:0000313" key="3">
    <source>
        <dbReference type="Proteomes" id="UP000503308"/>
    </source>
</evidence>